<feature type="signal peptide" evidence="10">
    <location>
        <begin position="1"/>
        <end position="22"/>
    </location>
</feature>
<evidence type="ECO:0000313" key="12">
    <source>
        <dbReference type="EMBL" id="CAD7250244.1"/>
    </source>
</evidence>
<comment type="subcellular location">
    <subcellularLocation>
        <location evidence="1">Secreted</location>
    </subcellularLocation>
</comment>
<feature type="chain" id="PRO_5036209762" description="Peptidase S1 domain-containing protein" evidence="10">
    <location>
        <begin position="23"/>
        <end position="312"/>
    </location>
</feature>
<dbReference type="PROSITE" id="PS00135">
    <property type="entry name" value="TRYPSIN_SER"/>
    <property type="match status" value="1"/>
</dbReference>
<keyword evidence="5 8" id="KW-0720">Serine protease</keyword>
<reference evidence="12" key="1">
    <citation type="submission" date="2020-11" db="EMBL/GenBank/DDBJ databases">
        <authorList>
            <person name="Tran Van P."/>
        </authorList>
    </citation>
    <scope>NUCLEOTIDE SEQUENCE</scope>
</reference>
<comment type="similarity">
    <text evidence="7">Belongs to the peptidase S1 family. CLIP subfamily.</text>
</comment>
<feature type="domain" description="Peptidase S1" evidence="11">
    <location>
        <begin position="25"/>
        <end position="285"/>
    </location>
</feature>
<feature type="compositionally biased region" description="Basic and acidic residues" evidence="9">
    <location>
        <begin position="290"/>
        <end position="303"/>
    </location>
</feature>
<keyword evidence="6" id="KW-1015">Disulfide bond</keyword>
<evidence type="ECO:0000256" key="9">
    <source>
        <dbReference type="SAM" id="MobiDB-lite"/>
    </source>
</evidence>
<dbReference type="FunFam" id="2.40.10.10:FF:000068">
    <property type="entry name" value="transmembrane protease serine 2"/>
    <property type="match status" value="1"/>
</dbReference>
<keyword evidence="13" id="KW-1185">Reference proteome</keyword>
<evidence type="ECO:0000256" key="5">
    <source>
        <dbReference type="ARBA" id="ARBA00022825"/>
    </source>
</evidence>
<dbReference type="CDD" id="cd00190">
    <property type="entry name" value="Tryp_SPc"/>
    <property type="match status" value="1"/>
</dbReference>
<dbReference type="EMBL" id="CAJPEV010002746">
    <property type="protein sequence ID" value="CAG0897910.1"/>
    <property type="molecule type" value="Genomic_DNA"/>
</dbReference>
<dbReference type="SUPFAM" id="SSF50494">
    <property type="entry name" value="Trypsin-like serine proteases"/>
    <property type="match status" value="1"/>
</dbReference>
<evidence type="ECO:0000313" key="13">
    <source>
        <dbReference type="Proteomes" id="UP000677054"/>
    </source>
</evidence>
<feature type="region of interest" description="Disordered" evidence="9">
    <location>
        <begin position="290"/>
        <end position="312"/>
    </location>
</feature>
<keyword evidence="2" id="KW-0964">Secreted</keyword>
<keyword evidence="10" id="KW-0732">Signal</keyword>
<dbReference type="InterPro" id="IPR043504">
    <property type="entry name" value="Peptidase_S1_PA_chymotrypsin"/>
</dbReference>
<dbReference type="InterPro" id="IPR018114">
    <property type="entry name" value="TRYPSIN_HIS"/>
</dbReference>
<dbReference type="InterPro" id="IPR050127">
    <property type="entry name" value="Serine_Proteases_S1"/>
</dbReference>
<dbReference type="PROSITE" id="PS50240">
    <property type="entry name" value="TRYPSIN_DOM"/>
    <property type="match status" value="1"/>
</dbReference>
<dbReference type="GO" id="GO:0005615">
    <property type="term" value="C:extracellular space"/>
    <property type="evidence" value="ECO:0007669"/>
    <property type="project" value="TreeGrafter"/>
</dbReference>
<evidence type="ECO:0000259" key="11">
    <source>
        <dbReference type="PROSITE" id="PS50240"/>
    </source>
</evidence>
<dbReference type="PRINTS" id="PR00722">
    <property type="entry name" value="CHYMOTRYPSIN"/>
</dbReference>
<evidence type="ECO:0000256" key="1">
    <source>
        <dbReference type="ARBA" id="ARBA00004613"/>
    </source>
</evidence>
<evidence type="ECO:0000256" key="10">
    <source>
        <dbReference type="SAM" id="SignalP"/>
    </source>
</evidence>
<dbReference type="AlphaFoldDB" id="A0A7R9A9Y7"/>
<dbReference type="InterPro" id="IPR033116">
    <property type="entry name" value="TRYPSIN_SER"/>
</dbReference>
<evidence type="ECO:0000256" key="2">
    <source>
        <dbReference type="ARBA" id="ARBA00022525"/>
    </source>
</evidence>
<dbReference type="Proteomes" id="UP000677054">
    <property type="component" value="Unassembled WGS sequence"/>
</dbReference>
<dbReference type="InterPro" id="IPR001314">
    <property type="entry name" value="Peptidase_S1A"/>
</dbReference>
<gene>
    <name evidence="12" type="ORF">DSTB1V02_LOCUS10026</name>
</gene>
<dbReference type="PANTHER" id="PTHR24264">
    <property type="entry name" value="TRYPSIN-RELATED"/>
    <property type="match status" value="1"/>
</dbReference>
<evidence type="ECO:0000256" key="8">
    <source>
        <dbReference type="RuleBase" id="RU363034"/>
    </source>
</evidence>
<evidence type="ECO:0000256" key="3">
    <source>
        <dbReference type="ARBA" id="ARBA00022670"/>
    </source>
</evidence>
<sequence length="312" mass="34561">MFQFQLSAWILWIMVSPSLVQSTPVVNGVESMPEEHGFHVGIAHNVPLFEAWKVYDKRHVPEPKDGFVLTPTCGGALIHPQWVLTAAHCVDSIDFKNTFMGLGKQHPFTNGQLLRSVVKTFVHPAYDPKQKHDDIGLAKLDKPVAVGEDLNTEAPIWPIMIPDSDFDYSALESENCSVYGFGKTEERGRGPKSLMKATVALWNDSRCSKIYWGEPFQSTMLCAGGENTDACQGDSGGPLVCQMAKDGEPILVGVVAFGYGCATPKIPGVYTEVRHYASWIKDTIEGERMRELAESQTQRKTDNLDWTTQPEA</sequence>
<dbReference type="InterPro" id="IPR001254">
    <property type="entry name" value="Trypsin_dom"/>
</dbReference>
<organism evidence="12">
    <name type="scientific">Darwinula stevensoni</name>
    <dbReference type="NCBI Taxonomy" id="69355"/>
    <lineage>
        <taxon>Eukaryota</taxon>
        <taxon>Metazoa</taxon>
        <taxon>Ecdysozoa</taxon>
        <taxon>Arthropoda</taxon>
        <taxon>Crustacea</taxon>
        <taxon>Oligostraca</taxon>
        <taxon>Ostracoda</taxon>
        <taxon>Podocopa</taxon>
        <taxon>Podocopida</taxon>
        <taxon>Darwinulocopina</taxon>
        <taxon>Darwinuloidea</taxon>
        <taxon>Darwinulidae</taxon>
        <taxon>Darwinula</taxon>
    </lineage>
</organism>
<dbReference type="FunFam" id="2.40.10.10:FF:000002">
    <property type="entry name" value="Transmembrane protease serine"/>
    <property type="match status" value="1"/>
</dbReference>
<dbReference type="PROSITE" id="PS00134">
    <property type="entry name" value="TRYPSIN_HIS"/>
    <property type="match status" value="1"/>
</dbReference>
<accession>A0A7R9A9Y7</accession>
<dbReference type="OrthoDB" id="93664at2759"/>
<dbReference type="Gene3D" id="2.40.10.10">
    <property type="entry name" value="Trypsin-like serine proteases"/>
    <property type="match status" value="1"/>
</dbReference>
<dbReference type="InterPro" id="IPR009003">
    <property type="entry name" value="Peptidase_S1_PA"/>
</dbReference>
<keyword evidence="4 8" id="KW-0378">Hydrolase</keyword>
<proteinExistence type="inferred from homology"/>
<keyword evidence="3 8" id="KW-0645">Protease</keyword>
<evidence type="ECO:0000256" key="6">
    <source>
        <dbReference type="ARBA" id="ARBA00023157"/>
    </source>
</evidence>
<name>A0A7R9A9Y7_9CRUS</name>
<dbReference type="Pfam" id="PF00089">
    <property type="entry name" value="Trypsin"/>
    <property type="match status" value="1"/>
</dbReference>
<dbReference type="SMART" id="SM00020">
    <property type="entry name" value="Tryp_SPc"/>
    <property type="match status" value="1"/>
</dbReference>
<protein>
    <recommendedName>
        <fullName evidence="11">Peptidase S1 domain-containing protein</fullName>
    </recommendedName>
</protein>
<evidence type="ECO:0000256" key="4">
    <source>
        <dbReference type="ARBA" id="ARBA00022801"/>
    </source>
</evidence>
<dbReference type="GO" id="GO:0004252">
    <property type="term" value="F:serine-type endopeptidase activity"/>
    <property type="evidence" value="ECO:0007669"/>
    <property type="project" value="InterPro"/>
</dbReference>
<dbReference type="PANTHER" id="PTHR24264:SF65">
    <property type="entry name" value="SRCR DOMAIN-CONTAINING PROTEIN"/>
    <property type="match status" value="1"/>
</dbReference>
<evidence type="ECO:0000256" key="7">
    <source>
        <dbReference type="ARBA" id="ARBA00024195"/>
    </source>
</evidence>
<dbReference type="EMBL" id="LR902263">
    <property type="protein sequence ID" value="CAD7250244.1"/>
    <property type="molecule type" value="Genomic_DNA"/>
</dbReference>
<dbReference type="GO" id="GO:0006508">
    <property type="term" value="P:proteolysis"/>
    <property type="evidence" value="ECO:0007669"/>
    <property type="project" value="UniProtKB-KW"/>
</dbReference>